<keyword evidence="2" id="KW-0732">Signal</keyword>
<feature type="chain" id="PRO_5017207649" evidence="2">
    <location>
        <begin position="21"/>
        <end position="56"/>
    </location>
</feature>
<dbReference type="AlphaFoldDB" id="A0A392VXL1"/>
<accession>A0A392VXL1</accession>
<keyword evidence="1" id="KW-0175">Coiled coil</keyword>
<comment type="caution">
    <text evidence="3">The sequence shown here is derived from an EMBL/GenBank/DDBJ whole genome shotgun (WGS) entry which is preliminary data.</text>
</comment>
<sequence>QRRSLGHVLKGLLLTYLLSSREEQEVMEVNNKMKVVNENLAGIEKEYTATKERLGT</sequence>
<evidence type="ECO:0000256" key="1">
    <source>
        <dbReference type="SAM" id="Coils"/>
    </source>
</evidence>
<evidence type="ECO:0000313" key="4">
    <source>
        <dbReference type="Proteomes" id="UP000265520"/>
    </source>
</evidence>
<dbReference type="EMBL" id="LXQA011308061">
    <property type="protein sequence ID" value="MCI92707.1"/>
    <property type="molecule type" value="Genomic_DNA"/>
</dbReference>
<evidence type="ECO:0000256" key="2">
    <source>
        <dbReference type="SAM" id="SignalP"/>
    </source>
</evidence>
<feature type="signal peptide" evidence="2">
    <location>
        <begin position="1"/>
        <end position="20"/>
    </location>
</feature>
<feature type="coiled-coil region" evidence="1">
    <location>
        <begin position="19"/>
        <end position="53"/>
    </location>
</feature>
<protein>
    <submittedName>
        <fullName evidence="3">Uncharacterized protein</fullName>
    </submittedName>
</protein>
<reference evidence="3 4" key="1">
    <citation type="journal article" date="2018" name="Front. Plant Sci.">
        <title>Red Clover (Trifolium pratense) and Zigzag Clover (T. medium) - A Picture of Genomic Similarities and Differences.</title>
        <authorList>
            <person name="Dluhosova J."/>
            <person name="Istvanek J."/>
            <person name="Nedelnik J."/>
            <person name="Repkova J."/>
        </authorList>
    </citation>
    <scope>NUCLEOTIDE SEQUENCE [LARGE SCALE GENOMIC DNA]</scope>
    <source>
        <strain evidence="4">cv. 10/8</strain>
        <tissue evidence="3">Leaf</tissue>
    </source>
</reference>
<name>A0A392VXL1_9FABA</name>
<proteinExistence type="predicted"/>
<organism evidence="3 4">
    <name type="scientific">Trifolium medium</name>
    <dbReference type="NCBI Taxonomy" id="97028"/>
    <lineage>
        <taxon>Eukaryota</taxon>
        <taxon>Viridiplantae</taxon>
        <taxon>Streptophyta</taxon>
        <taxon>Embryophyta</taxon>
        <taxon>Tracheophyta</taxon>
        <taxon>Spermatophyta</taxon>
        <taxon>Magnoliopsida</taxon>
        <taxon>eudicotyledons</taxon>
        <taxon>Gunneridae</taxon>
        <taxon>Pentapetalae</taxon>
        <taxon>rosids</taxon>
        <taxon>fabids</taxon>
        <taxon>Fabales</taxon>
        <taxon>Fabaceae</taxon>
        <taxon>Papilionoideae</taxon>
        <taxon>50 kb inversion clade</taxon>
        <taxon>NPAAA clade</taxon>
        <taxon>Hologalegina</taxon>
        <taxon>IRL clade</taxon>
        <taxon>Trifolieae</taxon>
        <taxon>Trifolium</taxon>
    </lineage>
</organism>
<dbReference type="Proteomes" id="UP000265520">
    <property type="component" value="Unassembled WGS sequence"/>
</dbReference>
<feature type="non-terminal residue" evidence="3">
    <location>
        <position position="1"/>
    </location>
</feature>
<evidence type="ECO:0000313" key="3">
    <source>
        <dbReference type="EMBL" id="MCI92707.1"/>
    </source>
</evidence>
<keyword evidence="4" id="KW-1185">Reference proteome</keyword>